<dbReference type="PANTHER" id="PTHR24351">
    <property type="entry name" value="RIBOSOMAL PROTEIN S6 KINASE"/>
    <property type="match status" value="1"/>
</dbReference>
<keyword evidence="2" id="KW-0808">Transferase</keyword>
<evidence type="ECO:0000256" key="1">
    <source>
        <dbReference type="ARBA" id="ARBA00022527"/>
    </source>
</evidence>
<dbReference type="STRING" id="35722.A0A0B7NL53"/>
<accession>A0A0B7NL53</accession>
<dbReference type="OrthoDB" id="354826at2759"/>
<dbReference type="InterPro" id="IPR011009">
    <property type="entry name" value="Kinase-like_dom_sf"/>
</dbReference>
<dbReference type="Proteomes" id="UP000054107">
    <property type="component" value="Unassembled WGS sequence"/>
</dbReference>
<keyword evidence="8" id="KW-1185">Reference proteome</keyword>
<dbReference type="SUPFAM" id="SSF56112">
    <property type="entry name" value="Protein kinase-like (PK-like)"/>
    <property type="match status" value="1"/>
</dbReference>
<evidence type="ECO:0000313" key="8">
    <source>
        <dbReference type="Proteomes" id="UP000054107"/>
    </source>
</evidence>
<dbReference type="PROSITE" id="PS50011">
    <property type="entry name" value="PROTEIN_KINASE_DOM"/>
    <property type="match status" value="1"/>
</dbReference>
<gene>
    <name evidence="7" type="primary">PARPA_10317.1 scaffold 40090</name>
</gene>
<evidence type="ECO:0000256" key="2">
    <source>
        <dbReference type="ARBA" id="ARBA00022679"/>
    </source>
</evidence>
<proteinExistence type="predicted"/>
<evidence type="ECO:0000313" key="7">
    <source>
        <dbReference type="EMBL" id="CEP16062.1"/>
    </source>
</evidence>
<dbReference type="EMBL" id="LN732835">
    <property type="protein sequence ID" value="CEP16062.1"/>
    <property type="molecule type" value="Genomic_DNA"/>
</dbReference>
<keyword evidence="5" id="KW-0067">ATP-binding</keyword>
<evidence type="ECO:0000259" key="6">
    <source>
        <dbReference type="PROSITE" id="PS50011"/>
    </source>
</evidence>
<protein>
    <recommendedName>
        <fullName evidence="6">Protein kinase domain-containing protein</fullName>
    </recommendedName>
</protein>
<name>A0A0B7NL53_9FUNG</name>
<dbReference type="GO" id="GO:0005524">
    <property type="term" value="F:ATP binding"/>
    <property type="evidence" value="ECO:0007669"/>
    <property type="project" value="UniProtKB-KW"/>
</dbReference>
<reference evidence="7 8" key="1">
    <citation type="submission" date="2014-09" db="EMBL/GenBank/DDBJ databases">
        <authorList>
            <person name="Ellenberger Sabrina"/>
        </authorList>
    </citation>
    <scope>NUCLEOTIDE SEQUENCE [LARGE SCALE GENOMIC DNA]</scope>
    <source>
        <strain evidence="7 8">CBS 412.66</strain>
    </source>
</reference>
<feature type="domain" description="Protein kinase" evidence="6">
    <location>
        <begin position="1"/>
        <end position="132"/>
    </location>
</feature>
<organism evidence="7 8">
    <name type="scientific">Parasitella parasitica</name>
    <dbReference type="NCBI Taxonomy" id="35722"/>
    <lineage>
        <taxon>Eukaryota</taxon>
        <taxon>Fungi</taxon>
        <taxon>Fungi incertae sedis</taxon>
        <taxon>Mucoromycota</taxon>
        <taxon>Mucoromycotina</taxon>
        <taxon>Mucoromycetes</taxon>
        <taxon>Mucorales</taxon>
        <taxon>Mucorineae</taxon>
        <taxon>Mucoraceae</taxon>
        <taxon>Parasitella</taxon>
    </lineage>
</organism>
<keyword evidence="3" id="KW-0547">Nucleotide-binding</keyword>
<keyword evidence="4" id="KW-0418">Kinase</keyword>
<dbReference type="GO" id="GO:0004674">
    <property type="term" value="F:protein serine/threonine kinase activity"/>
    <property type="evidence" value="ECO:0007669"/>
    <property type="project" value="UniProtKB-KW"/>
</dbReference>
<evidence type="ECO:0000256" key="5">
    <source>
        <dbReference type="ARBA" id="ARBA00022840"/>
    </source>
</evidence>
<sequence length="311" mass="36097">MDQDGHVHLSDFNIACSIPENHEKPLTSMSGTAVYFAPEYFRHHGYNEDVDWWSLGVTFYECVYGKRPWLHCTNIDDLGKQILRRGIPFPCKQSFSIECISAVKCFLEKDAKKRLGHGIVSGWNKIAAHPFFRSVDWYNIDNKQCQPLYIPHHIQPSTIIKTADDLSLISMLSSQHLPHKPDSIPDQQKEEGVMGWLYRHKRPASPAALEKHSRYSQDFKFIQDKFKLFDYTIFDQYRGFLDERLMTVGPPPDWVKPAFPDADNGSVLPIRKIYLESPSVFDMLGDNHHHHYRMGPHYCVLYLGSTRKPHH</sequence>
<evidence type="ECO:0000256" key="3">
    <source>
        <dbReference type="ARBA" id="ARBA00022741"/>
    </source>
</evidence>
<dbReference type="Gene3D" id="1.10.510.10">
    <property type="entry name" value="Transferase(Phosphotransferase) domain 1"/>
    <property type="match status" value="1"/>
</dbReference>
<keyword evidence="1" id="KW-0723">Serine/threonine-protein kinase</keyword>
<dbReference type="InterPro" id="IPR000719">
    <property type="entry name" value="Prot_kinase_dom"/>
</dbReference>
<dbReference type="AlphaFoldDB" id="A0A0B7NL53"/>
<evidence type="ECO:0000256" key="4">
    <source>
        <dbReference type="ARBA" id="ARBA00022777"/>
    </source>
</evidence>
<dbReference type="Pfam" id="PF00069">
    <property type="entry name" value="Pkinase"/>
    <property type="match status" value="1"/>
</dbReference>
<dbReference type="SMART" id="SM00220">
    <property type="entry name" value="S_TKc"/>
    <property type="match status" value="1"/>
</dbReference>